<dbReference type="AlphaFoldDB" id="A0A8R1XZK2"/>
<reference evidence="3" key="1">
    <citation type="submission" date="2013-10" db="EMBL/GenBank/DDBJ databases">
        <title>Genome sequencing of Onchocerca volvulus.</title>
        <authorList>
            <person name="Cotton J."/>
            <person name="Tsai J."/>
            <person name="Stanley E."/>
            <person name="Tracey A."/>
            <person name="Holroyd N."/>
            <person name="Lustigman S."/>
            <person name="Berriman M."/>
        </authorList>
    </citation>
    <scope>NUCLEOTIDE SEQUENCE</scope>
</reference>
<reference evidence="2" key="2">
    <citation type="submission" date="2022-06" db="UniProtKB">
        <authorList>
            <consortium name="EnsemblMetazoa"/>
        </authorList>
    </citation>
    <scope>IDENTIFICATION</scope>
</reference>
<dbReference type="EMBL" id="CMVM020000169">
    <property type="status" value="NOT_ANNOTATED_CDS"/>
    <property type="molecule type" value="Genomic_DNA"/>
</dbReference>
<evidence type="ECO:0000256" key="1">
    <source>
        <dbReference type="SAM" id="Phobius"/>
    </source>
</evidence>
<sequence length="155" mass="18499">MNILHIWYIQHVMLGAIVSLKKKFNIDRKDYDAKSVLFNSILYFLLLFNLVLIYLNSFHIYDVDEEKTLNSLKLSKRKEIVHGFHSANERKREKNLEKKNTYEITYLKTISTIRLTSKTRKNQFLHEISNEINAYLRAWLKYAQVALSQELKQTT</sequence>
<keyword evidence="1" id="KW-0812">Transmembrane</keyword>
<name>A0A8R1XZK2_ONCVO</name>
<keyword evidence="3" id="KW-1185">Reference proteome</keyword>
<accession>A0A8R1XZK2</accession>
<feature type="transmembrane region" description="Helical" evidence="1">
    <location>
        <begin position="36"/>
        <end position="55"/>
    </location>
</feature>
<proteinExistence type="predicted"/>
<organism evidence="2 3">
    <name type="scientific">Onchocerca volvulus</name>
    <dbReference type="NCBI Taxonomy" id="6282"/>
    <lineage>
        <taxon>Eukaryota</taxon>
        <taxon>Metazoa</taxon>
        <taxon>Ecdysozoa</taxon>
        <taxon>Nematoda</taxon>
        <taxon>Chromadorea</taxon>
        <taxon>Rhabditida</taxon>
        <taxon>Spirurina</taxon>
        <taxon>Spiruromorpha</taxon>
        <taxon>Filarioidea</taxon>
        <taxon>Onchocercidae</taxon>
        <taxon>Onchocerca</taxon>
    </lineage>
</organism>
<protein>
    <submittedName>
        <fullName evidence="2">Uncharacterized protein</fullName>
    </submittedName>
</protein>
<dbReference type="Proteomes" id="UP000024404">
    <property type="component" value="Unassembled WGS sequence"/>
</dbReference>
<dbReference type="EnsemblMetazoa" id="OVOC6051.1">
    <property type="protein sequence ID" value="OVOC6051.1"/>
    <property type="gene ID" value="WBGene00242860"/>
</dbReference>
<keyword evidence="1" id="KW-1133">Transmembrane helix</keyword>
<evidence type="ECO:0000313" key="3">
    <source>
        <dbReference type="Proteomes" id="UP000024404"/>
    </source>
</evidence>
<keyword evidence="1" id="KW-0472">Membrane</keyword>
<evidence type="ECO:0000313" key="2">
    <source>
        <dbReference type="EnsemblMetazoa" id="OVOC6051.1"/>
    </source>
</evidence>